<evidence type="ECO:0000313" key="1">
    <source>
        <dbReference type="EMBL" id="AFM02585.1"/>
    </source>
</evidence>
<protein>
    <recommendedName>
        <fullName evidence="3">Lipoprotein</fullName>
    </recommendedName>
</protein>
<accession>I4AF50</accession>
<dbReference type="Proteomes" id="UP000006054">
    <property type="component" value="Chromosome"/>
</dbReference>
<evidence type="ECO:0000313" key="2">
    <source>
        <dbReference type="Proteomes" id="UP000006054"/>
    </source>
</evidence>
<dbReference type="RefSeq" id="WP_014796054.1">
    <property type="nucleotide sequence ID" value="NC_018018.1"/>
</dbReference>
<name>I4AF50_BERLS</name>
<proteinExistence type="predicted"/>
<dbReference type="AlphaFoldDB" id="I4AF50"/>
<dbReference type="HOGENOM" id="CLU_1459278_0_0_10"/>
<dbReference type="STRING" id="880071.Fleli_0075"/>
<keyword evidence="2" id="KW-1185">Reference proteome</keyword>
<dbReference type="OrthoDB" id="1253496at2"/>
<gene>
    <name evidence="1" type="ordered locus">Fleli_0075</name>
</gene>
<reference evidence="2" key="1">
    <citation type="submission" date="2012-06" db="EMBL/GenBank/DDBJ databases">
        <title>The complete genome of Flexibacter litoralis DSM 6794.</title>
        <authorList>
            <person name="Lucas S."/>
            <person name="Copeland A."/>
            <person name="Lapidus A."/>
            <person name="Glavina del Rio T."/>
            <person name="Dalin E."/>
            <person name="Tice H."/>
            <person name="Bruce D."/>
            <person name="Goodwin L."/>
            <person name="Pitluck S."/>
            <person name="Peters L."/>
            <person name="Ovchinnikova G."/>
            <person name="Lu M."/>
            <person name="Kyrpides N."/>
            <person name="Mavromatis K."/>
            <person name="Ivanova N."/>
            <person name="Brettin T."/>
            <person name="Detter J.C."/>
            <person name="Han C."/>
            <person name="Larimer F."/>
            <person name="Land M."/>
            <person name="Hauser L."/>
            <person name="Markowitz V."/>
            <person name="Cheng J.-F."/>
            <person name="Hugenholtz P."/>
            <person name="Woyke T."/>
            <person name="Wu D."/>
            <person name="Spring S."/>
            <person name="Lang E."/>
            <person name="Kopitz M."/>
            <person name="Brambilla E."/>
            <person name="Klenk H.-P."/>
            <person name="Eisen J.A."/>
        </authorList>
    </citation>
    <scope>NUCLEOTIDE SEQUENCE [LARGE SCALE GENOMIC DNA]</scope>
    <source>
        <strain evidence="2">ATCC 23117 / DSM 6794 / NBRC 15988 / NCIMB 1366 / Sio-4</strain>
    </source>
</reference>
<dbReference type="EMBL" id="CP003345">
    <property type="protein sequence ID" value="AFM02585.1"/>
    <property type="molecule type" value="Genomic_DNA"/>
</dbReference>
<sequence precursor="true">MKKIHLFLLISIFICSCSVKSKIAKDGERGFLLDIKPLYIYGSDTLNNIYDCQNLYKKDKIKKNVSLIILYEIIGESNKEMYISPTTDILILNSNNEILAKTNLIYTISSERDITKHTCTEVYPLDILFPLLTSLKPNDQIFFKTQYYLSVAKKYNFLHIGRKRKFLKSDVSTKSFIVSSLSSSS</sequence>
<dbReference type="PROSITE" id="PS51257">
    <property type="entry name" value="PROKAR_LIPOPROTEIN"/>
    <property type="match status" value="1"/>
</dbReference>
<evidence type="ECO:0008006" key="3">
    <source>
        <dbReference type="Google" id="ProtNLM"/>
    </source>
</evidence>
<organism evidence="1 2">
    <name type="scientific">Bernardetia litoralis (strain ATCC 23117 / DSM 6794 / NBRC 15988 / NCIMB 1366 / Fx l1 / Sio-4)</name>
    <name type="common">Flexibacter litoralis</name>
    <dbReference type="NCBI Taxonomy" id="880071"/>
    <lineage>
        <taxon>Bacteria</taxon>
        <taxon>Pseudomonadati</taxon>
        <taxon>Bacteroidota</taxon>
        <taxon>Cytophagia</taxon>
        <taxon>Cytophagales</taxon>
        <taxon>Bernardetiaceae</taxon>
        <taxon>Bernardetia</taxon>
    </lineage>
</organism>
<dbReference type="KEGG" id="fli:Fleli_0075"/>